<comment type="pathway">
    <text evidence="2">Energy metabolism; oxidative phosphorylation.</text>
</comment>
<evidence type="ECO:0000256" key="3">
    <source>
        <dbReference type="ARBA" id="ARBA00005553"/>
    </source>
</evidence>
<protein>
    <recommendedName>
        <fullName evidence="12">Cytochrome c oxidase subunit</fullName>
    </recommendedName>
    <alternativeName>
        <fullName evidence="12">Cytochrome c oxidase polypeptide VIa</fullName>
    </alternativeName>
</protein>
<dbReference type="InterPro" id="IPR036418">
    <property type="entry name" value="Cyt_c_oxidase_su6a_sf"/>
</dbReference>
<evidence type="ECO:0000256" key="7">
    <source>
        <dbReference type="ARBA" id="ARBA00022989"/>
    </source>
</evidence>
<evidence type="ECO:0000256" key="5">
    <source>
        <dbReference type="ARBA" id="ARBA00022792"/>
    </source>
</evidence>
<evidence type="ECO:0000313" key="14">
    <source>
        <dbReference type="EMBL" id="SPO39798.1"/>
    </source>
</evidence>
<evidence type="ECO:0000313" key="15">
    <source>
        <dbReference type="Proteomes" id="UP000323386"/>
    </source>
</evidence>
<dbReference type="Gene3D" id="4.10.95.10">
    <property type="entry name" value="Cytochrome c oxidase, subunit VIa"/>
    <property type="match status" value="1"/>
</dbReference>
<name>A0A5C3F5M5_9BASI</name>
<keyword evidence="8" id="KW-0560">Oxidoreductase</keyword>
<evidence type="ECO:0000256" key="11">
    <source>
        <dbReference type="RuleBase" id="RU004396"/>
    </source>
</evidence>
<keyword evidence="7 13" id="KW-1133">Transmembrane helix</keyword>
<evidence type="ECO:0000256" key="1">
    <source>
        <dbReference type="ARBA" id="ARBA00004434"/>
    </source>
</evidence>
<dbReference type="EMBL" id="OOIP01000016">
    <property type="protein sequence ID" value="SPO39798.1"/>
    <property type="molecule type" value="Genomic_DNA"/>
</dbReference>
<dbReference type="PANTHER" id="PTHR11504:SF0">
    <property type="entry name" value="CYTOCHROME C OXIDASE SUBUNIT"/>
    <property type="match status" value="1"/>
</dbReference>
<evidence type="ECO:0000256" key="10">
    <source>
        <dbReference type="ARBA" id="ARBA00023136"/>
    </source>
</evidence>
<comment type="subcellular location">
    <subcellularLocation>
        <location evidence="1">Mitochondrion inner membrane</location>
        <topology evidence="1">Single-pass membrane protein</topology>
    </subcellularLocation>
</comment>
<evidence type="ECO:0000256" key="9">
    <source>
        <dbReference type="ARBA" id="ARBA00023128"/>
    </source>
</evidence>
<keyword evidence="9 12" id="KW-0496">Mitochondrion</keyword>
<dbReference type="UniPathway" id="UPA00705"/>
<feature type="transmembrane region" description="Helical" evidence="13">
    <location>
        <begin position="56"/>
        <end position="75"/>
    </location>
</feature>
<dbReference type="GO" id="GO:0016491">
    <property type="term" value="F:oxidoreductase activity"/>
    <property type="evidence" value="ECO:0007669"/>
    <property type="project" value="UniProtKB-KW"/>
</dbReference>
<dbReference type="InterPro" id="IPR001349">
    <property type="entry name" value="Cyt_c_oxidase_su6a"/>
</dbReference>
<keyword evidence="6" id="KW-0809">Transit peptide</keyword>
<dbReference type="InterPro" id="IPR018507">
    <property type="entry name" value="Cyt_c_oxidase_su6a_CS"/>
</dbReference>
<keyword evidence="4 13" id="KW-0812">Transmembrane</keyword>
<dbReference type="Proteomes" id="UP000323386">
    <property type="component" value="Unassembled WGS sequence"/>
</dbReference>
<dbReference type="GO" id="GO:0030234">
    <property type="term" value="F:enzyme regulator activity"/>
    <property type="evidence" value="ECO:0007669"/>
    <property type="project" value="TreeGrafter"/>
</dbReference>
<evidence type="ECO:0000256" key="2">
    <source>
        <dbReference type="ARBA" id="ARBA00004673"/>
    </source>
</evidence>
<gene>
    <name evidence="14" type="ORF">PSFLO_05279</name>
</gene>
<dbReference type="GO" id="GO:0005743">
    <property type="term" value="C:mitochondrial inner membrane"/>
    <property type="evidence" value="ECO:0007669"/>
    <property type="project" value="UniProtKB-SubCell"/>
</dbReference>
<sequence>MASRFATLLSRQGTGLARSALARGYSTGAATGNEFVAERMHIKEHAAKSADLWRKVSIYVCIPGSIVLGVYIYGIEAEHHAHAMHEFHENGEQAPEKTKYEYNTIRKKAFPWGDGSKTLFHNDIFNTAASP</sequence>
<keyword evidence="15" id="KW-1185">Reference proteome</keyword>
<keyword evidence="5 12" id="KW-0999">Mitochondrion inner membrane</keyword>
<evidence type="ECO:0000256" key="8">
    <source>
        <dbReference type="ARBA" id="ARBA00023002"/>
    </source>
</evidence>
<evidence type="ECO:0000256" key="4">
    <source>
        <dbReference type="ARBA" id="ARBA00022692"/>
    </source>
</evidence>
<organism evidence="14 15">
    <name type="scientific">Pseudozyma flocculosa</name>
    <dbReference type="NCBI Taxonomy" id="84751"/>
    <lineage>
        <taxon>Eukaryota</taxon>
        <taxon>Fungi</taxon>
        <taxon>Dikarya</taxon>
        <taxon>Basidiomycota</taxon>
        <taxon>Ustilaginomycotina</taxon>
        <taxon>Ustilaginomycetes</taxon>
        <taxon>Ustilaginales</taxon>
        <taxon>Ustilaginaceae</taxon>
        <taxon>Pseudozyma</taxon>
    </lineage>
</organism>
<dbReference type="OrthoDB" id="5947505at2759"/>
<proteinExistence type="inferred from homology"/>
<dbReference type="PANTHER" id="PTHR11504">
    <property type="entry name" value="CYTOCHROME C OXIDASE POLYPEPTIDE VIA"/>
    <property type="match status" value="1"/>
</dbReference>
<comment type="similarity">
    <text evidence="3 11">Belongs to the cytochrome c oxidase subunit 6A family.</text>
</comment>
<keyword evidence="10 12" id="KW-0472">Membrane</keyword>
<evidence type="ECO:0000256" key="12">
    <source>
        <dbReference type="RuleBase" id="RU004397"/>
    </source>
</evidence>
<evidence type="ECO:0000256" key="13">
    <source>
        <dbReference type="SAM" id="Phobius"/>
    </source>
</evidence>
<accession>A0A5C3F5M5</accession>
<evidence type="ECO:0000256" key="6">
    <source>
        <dbReference type="ARBA" id="ARBA00022946"/>
    </source>
</evidence>
<dbReference type="SUPFAM" id="SSF81411">
    <property type="entry name" value="Mitochondrial cytochrome c oxidase subunit VIa"/>
    <property type="match status" value="1"/>
</dbReference>
<reference evidence="14 15" key="1">
    <citation type="submission" date="2018-03" db="EMBL/GenBank/DDBJ databases">
        <authorList>
            <person name="Guldener U."/>
        </authorList>
    </citation>
    <scope>NUCLEOTIDE SEQUENCE [LARGE SCALE GENOMIC DNA]</scope>
    <source>
        <strain evidence="14 15">DAOM196992</strain>
    </source>
</reference>
<dbReference type="PROSITE" id="PS01329">
    <property type="entry name" value="COX6A"/>
    <property type="match status" value="1"/>
</dbReference>
<dbReference type="GO" id="GO:0006123">
    <property type="term" value="P:mitochondrial electron transport, cytochrome c to oxygen"/>
    <property type="evidence" value="ECO:0007669"/>
    <property type="project" value="TreeGrafter"/>
</dbReference>
<dbReference type="Pfam" id="PF02046">
    <property type="entry name" value="COX6A"/>
    <property type="match status" value="1"/>
</dbReference>
<dbReference type="AlphaFoldDB" id="A0A5C3F5M5"/>